<dbReference type="InterPro" id="IPR039566">
    <property type="entry name" value="CvfB_S1_st"/>
</dbReference>
<dbReference type="Gene3D" id="1.10.10.10">
    <property type="entry name" value="Winged helix-like DNA-binding domain superfamily/Winged helix DNA-binding domain"/>
    <property type="match status" value="1"/>
</dbReference>
<name>A0ABU1A6A5_9FLAO</name>
<dbReference type="Pfam" id="PF17783">
    <property type="entry name" value="WHD_CvfB"/>
    <property type="match status" value="1"/>
</dbReference>
<evidence type="ECO:0000259" key="3">
    <source>
        <dbReference type="Pfam" id="PF17783"/>
    </source>
</evidence>
<evidence type="ECO:0000259" key="2">
    <source>
        <dbReference type="Pfam" id="PF13509"/>
    </source>
</evidence>
<protein>
    <submittedName>
        <fullName evidence="4">S1-like domain-containing RNA-binding protein</fullName>
    </submittedName>
</protein>
<dbReference type="PANTHER" id="PTHR37296:SF1">
    <property type="entry name" value="CONSERVED VIRULENCE FACTOR B"/>
    <property type="match status" value="1"/>
</dbReference>
<dbReference type="InterPro" id="IPR036388">
    <property type="entry name" value="WH-like_DNA-bd_sf"/>
</dbReference>
<evidence type="ECO:0000313" key="5">
    <source>
        <dbReference type="Proteomes" id="UP001230915"/>
    </source>
</evidence>
<gene>
    <name evidence="4" type="ORF">RBU60_13775</name>
</gene>
<dbReference type="InterPro" id="IPR012340">
    <property type="entry name" value="NA-bd_OB-fold"/>
</dbReference>
<evidence type="ECO:0000313" key="4">
    <source>
        <dbReference type="EMBL" id="MDQ7918643.1"/>
    </source>
</evidence>
<dbReference type="InterPro" id="IPR014464">
    <property type="entry name" value="CvfB_fam"/>
</dbReference>
<dbReference type="Proteomes" id="UP001230915">
    <property type="component" value="Unassembled WGS sequence"/>
</dbReference>
<dbReference type="Pfam" id="PF13509">
    <property type="entry name" value="S1_2"/>
    <property type="match status" value="1"/>
</dbReference>
<proteinExistence type="inferred from homology"/>
<sequence length="281" mass="32659">MLAIGQLHTLTIDRDTPPGLFLKDDSGKKENEVLLPNKYKPEQFELEDEIEVFVYLDHDERPVATNLKPYVKLDEFAYLRCVEVNNIGAFLDWGLEKHLFVPFKEQAYPMKEGHWYLIFCYLDEATERLVASSKVNHFLDNEELSIEPFEEVRLIVTNKTELGFNVIVNELHQGLIYHDEIFQELKTGDQLKGWVKKTRKDNKIDIGLQRPGYRSIEPNAQAILNELELQNGFLPLHDKSSPEEIQSHLEMSKKSFKRAIGTLYKQKLISIEEKGIKIISE</sequence>
<keyword evidence="5" id="KW-1185">Reference proteome</keyword>
<comment type="similarity">
    <text evidence="1">Belongs to the CvfB family.</text>
</comment>
<dbReference type="InterPro" id="IPR040764">
    <property type="entry name" value="CvfB_WH"/>
</dbReference>
<dbReference type="PANTHER" id="PTHR37296">
    <property type="entry name" value="CONSERVED VIRULENCE FACTOR B"/>
    <property type="match status" value="1"/>
</dbReference>
<organism evidence="4 5">
    <name type="scientific">Mesonia profundi</name>
    <dbReference type="NCBI Taxonomy" id="3070998"/>
    <lineage>
        <taxon>Bacteria</taxon>
        <taxon>Pseudomonadati</taxon>
        <taxon>Bacteroidota</taxon>
        <taxon>Flavobacteriia</taxon>
        <taxon>Flavobacteriales</taxon>
        <taxon>Flavobacteriaceae</taxon>
        <taxon>Mesonia</taxon>
    </lineage>
</organism>
<accession>A0ABU1A6A5</accession>
<reference evidence="4 5" key="1">
    <citation type="submission" date="2023-08" db="EMBL/GenBank/DDBJ databases">
        <title>Mesonia sp. MT50, isolated from deep-sea sediment of the Mariana Trench.</title>
        <authorList>
            <person name="Fu H."/>
        </authorList>
    </citation>
    <scope>NUCLEOTIDE SEQUENCE [LARGE SCALE GENOMIC DNA]</scope>
    <source>
        <strain evidence="4 5">MT50</strain>
    </source>
</reference>
<feature type="domain" description="Conserved virulence factor B-like winged helix" evidence="3">
    <location>
        <begin position="221"/>
        <end position="277"/>
    </location>
</feature>
<dbReference type="Gene3D" id="2.40.50.140">
    <property type="entry name" value="Nucleic acid-binding proteins"/>
    <property type="match status" value="2"/>
</dbReference>
<dbReference type="RefSeq" id="WP_308865645.1">
    <property type="nucleotide sequence ID" value="NZ_JAVHUL010000059.1"/>
</dbReference>
<dbReference type="PIRSF" id="PIRSF012524">
    <property type="entry name" value="YitL_S1"/>
    <property type="match status" value="1"/>
</dbReference>
<dbReference type="EMBL" id="JAVHUL010000059">
    <property type="protein sequence ID" value="MDQ7918643.1"/>
    <property type="molecule type" value="Genomic_DNA"/>
</dbReference>
<comment type="caution">
    <text evidence="4">The sequence shown here is derived from an EMBL/GenBank/DDBJ whole genome shotgun (WGS) entry which is preliminary data.</text>
</comment>
<evidence type="ECO:0000256" key="1">
    <source>
        <dbReference type="PIRNR" id="PIRNR012524"/>
    </source>
</evidence>
<feature type="domain" description="Conserved virulence factor B first S1" evidence="2">
    <location>
        <begin position="4"/>
        <end position="65"/>
    </location>
</feature>